<feature type="transmembrane region" description="Helical" evidence="1">
    <location>
        <begin position="39"/>
        <end position="60"/>
    </location>
</feature>
<dbReference type="RefSeq" id="WP_200522966.1">
    <property type="nucleotide sequence ID" value="NZ_JAEHNZ010000003.1"/>
</dbReference>
<organism evidence="2 3">
    <name type="scientific">Kingella bonacorsii</name>
    <dbReference type="NCBI Taxonomy" id="2796361"/>
    <lineage>
        <taxon>Bacteria</taxon>
        <taxon>Pseudomonadati</taxon>
        <taxon>Pseudomonadota</taxon>
        <taxon>Betaproteobacteria</taxon>
        <taxon>Neisseriales</taxon>
        <taxon>Neisseriaceae</taxon>
        <taxon>Kingella</taxon>
    </lineage>
</organism>
<dbReference type="InterPro" id="IPR048136">
    <property type="entry name" value="STM3941-like"/>
</dbReference>
<evidence type="ECO:0000313" key="3">
    <source>
        <dbReference type="Proteomes" id="UP000614058"/>
    </source>
</evidence>
<comment type="caution">
    <text evidence="2">The sequence shown here is derived from an EMBL/GenBank/DDBJ whole genome shotgun (WGS) entry which is preliminary data.</text>
</comment>
<keyword evidence="1" id="KW-1133">Transmembrane helix</keyword>
<proteinExistence type="predicted"/>
<gene>
    <name evidence="2" type="ORF">JDW22_10170</name>
</gene>
<evidence type="ECO:0000313" key="2">
    <source>
        <dbReference type="EMBL" id="MBK0396927.1"/>
    </source>
</evidence>
<dbReference type="NCBIfam" id="NF041635">
    <property type="entry name" value="STM3941_fam"/>
    <property type="match status" value="1"/>
</dbReference>
<feature type="transmembrane region" description="Helical" evidence="1">
    <location>
        <begin position="12"/>
        <end position="33"/>
    </location>
</feature>
<reference evidence="2 3" key="1">
    <citation type="journal article" date="2021" name="Pathogens">
        <title>Isolation and Characterization of Kingella bonacorsii sp. nov., A Novel Kingella Species Detected in a Stable Periodontitis Subject.</title>
        <authorList>
            <person name="Antezack A."/>
            <person name="Boxberger M."/>
            <person name="Rolland C."/>
            <person name="Monnet-Corti V."/>
            <person name="La Scola B."/>
        </authorList>
    </citation>
    <scope>NUCLEOTIDE SEQUENCE [LARGE SCALE GENOMIC DNA]</scope>
    <source>
        <strain evidence="2 3">Marseille-Q4569</strain>
    </source>
</reference>
<evidence type="ECO:0000256" key="1">
    <source>
        <dbReference type="SAM" id="Phobius"/>
    </source>
</evidence>
<keyword evidence="3" id="KW-1185">Reference proteome</keyword>
<name>A0ABS1BVR7_9NEIS</name>
<dbReference type="EMBL" id="JAEHNZ010000003">
    <property type="protein sequence ID" value="MBK0396927.1"/>
    <property type="molecule type" value="Genomic_DNA"/>
</dbReference>
<protein>
    <submittedName>
        <fullName evidence="2">Uncharacterized protein</fullName>
    </submittedName>
</protein>
<accession>A0ABS1BVR7</accession>
<dbReference type="Proteomes" id="UP000614058">
    <property type="component" value="Unassembled WGS sequence"/>
</dbReference>
<keyword evidence="1" id="KW-0812">Transmembrane</keyword>
<sequence>MHQPIVIPFNRLLITLSLLVWLSIPLFILYQAFNASSLGVMIFCVLCFMFMVGTSFRYVFDVLETYRQESLLVIDEQGINYAPVGTIAWQDIEYIQPYLESNKGFIYVYGIEIKIKKPEPYAAKIKPHKRKSFQKFSVLQISRYLLPIPAKKLVKQIAREYGSYYLFRLDEYGLTAAQLGTIAWQDIDDIRLSSEFPCSHGLTIKLKHPKPYLANIPPHEHKAFLSQPEFNLSSDWLPLPAKTLLQQIEQEYGSYYQPASSIEAA</sequence>
<keyword evidence="1" id="KW-0472">Membrane</keyword>